<sequence>MSPEQIVIPPSFSTVSVKAFDVHANTSVIPAAVFVDPVLPGRQAMKPLPGFVFLIEHTNTEGTKRRLMFDLGTRKDQEAWAPKLREQISSMPKFARVDVDRDIVEQLTEGGIDLNSIDTVIWSHTHLDHVGDFSKWPTSTKLVLGAGSDRRGYPTFPDALLLDSDFAGRTVEEVDFANSTLKMAGLAAIDYLGDGSLYLIDMPGPSHALNRLIHPYGADTCHHIGQIRPTSHLHKAYPCPGHILEATRKSVSAEYFGLPGESAIRLAERIASLTVPHPPSGYVDREQSIESQKALGLLDAHKDIFVVVAHDTTLMGTYSFPETFE</sequence>
<evidence type="ECO:0000259" key="5">
    <source>
        <dbReference type="Pfam" id="PF00753"/>
    </source>
</evidence>
<feature type="domain" description="Metallo-beta-lactamase" evidence="5">
    <location>
        <begin position="47"/>
        <end position="209"/>
    </location>
</feature>
<dbReference type="InterPro" id="IPR051013">
    <property type="entry name" value="MBL_superfamily_lactonases"/>
</dbReference>
<dbReference type="InterPro" id="IPR036866">
    <property type="entry name" value="RibonucZ/Hydroxyglut_hydro"/>
</dbReference>
<reference evidence="6 7" key="1">
    <citation type="submission" date="2024-05" db="EMBL/GenBank/DDBJ databases">
        <title>A draft genome resource for the thread blight pathogen Marasmius tenuissimus strain MS-2.</title>
        <authorList>
            <person name="Yulfo-Soto G.E."/>
            <person name="Baruah I.K."/>
            <person name="Amoako-Attah I."/>
            <person name="Bukari Y."/>
            <person name="Meinhardt L.W."/>
            <person name="Bailey B.A."/>
            <person name="Cohen S.P."/>
        </authorList>
    </citation>
    <scope>NUCLEOTIDE SEQUENCE [LARGE SCALE GENOMIC DNA]</scope>
    <source>
        <strain evidence="6 7">MS-2</strain>
    </source>
</reference>
<dbReference type="PANTHER" id="PTHR42978:SF5">
    <property type="entry name" value="METALLO-BETA-LACTAMASE DOMAIN-CONTAINING PROTEIN"/>
    <property type="match status" value="1"/>
</dbReference>
<dbReference type="Proteomes" id="UP001437256">
    <property type="component" value="Unassembled WGS sequence"/>
</dbReference>
<evidence type="ECO:0000313" key="6">
    <source>
        <dbReference type="EMBL" id="KAL0063036.1"/>
    </source>
</evidence>
<dbReference type="CDD" id="cd07730">
    <property type="entry name" value="metallo-hydrolase-like_MBL-fold"/>
    <property type="match status" value="1"/>
</dbReference>
<dbReference type="InterPro" id="IPR001279">
    <property type="entry name" value="Metallo-B-lactamas"/>
</dbReference>
<comment type="caution">
    <text evidence="6">The sequence shown here is derived from an EMBL/GenBank/DDBJ whole genome shotgun (WGS) entry which is preliminary data.</text>
</comment>
<keyword evidence="2" id="KW-0479">Metal-binding</keyword>
<keyword evidence="3" id="KW-0378">Hydrolase</keyword>
<dbReference type="EMBL" id="JBBXMP010000089">
    <property type="protein sequence ID" value="KAL0063036.1"/>
    <property type="molecule type" value="Genomic_DNA"/>
</dbReference>
<evidence type="ECO:0000256" key="3">
    <source>
        <dbReference type="ARBA" id="ARBA00022801"/>
    </source>
</evidence>
<keyword evidence="4" id="KW-0862">Zinc</keyword>
<organism evidence="6 7">
    <name type="scientific">Marasmius tenuissimus</name>
    <dbReference type="NCBI Taxonomy" id="585030"/>
    <lineage>
        <taxon>Eukaryota</taxon>
        <taxon>Fungi</taxon>
        <taxon>Dikarya</taxon>
        <taxon>Basidiomycota</taxon>
        <taxon>Agaricomycotina</taxon>
        <taxon>Agaricomycetes</taxon>
        <taxon>Agaricomycetidae</taxon>
        <taxon>Agaricales</taxon>
        <taxon>Marasmiineae</taxon>
        <taxon>Marasmiaceae</taxon>
        <taxon>Marasmius</taxon>
    </lineage>
</organism>
<dbReference type="Gene3D" id="3.60.15.10">
    <property type="entry name" value="Ribonuclease Z/Hydroxyacylglutathione hydrolase-like"/>
    <property type="match status" value="1"/>
</dbReference>
<keyword evidence="7" id="KW-1185">Reference proteome</keyword>
<accession>A0ABR2ZMY8</accession>
<evidence type="ECO:0000256" key="2">
    <source>
        <dbReference type="ARBA" id="ARBA00022723"/>
    </source>
</evidence>
<protein>
    <recommendedName>
        <fullName evidence="5">Metallo-beta-lactamase domain-containing protein</fullName>
    </recommendedName>
</protein>
<proteinExistence type="inferred from homology"/>
<dbReference type="Pfam" id="PF00753">
    <property type="entry name" value="Lactamase_B"/>
    <property type="match status" value="1"/>
</dbReference>
<evidence type="ECO:0000313" key="7">
    <source>
        <dbReference type="Proteomes" id="UP001437256"/>
    </source>
</evidence>
<dbReference type="PANTHER" id="PTHR42978">
    <property type="entry name" value="QUORUM-QUENCHING LACTONASE YTNP-RELATED-RELATED"/>
    <property type="match status" value="1"/>
</dbReference>
<evidence type="ECO:0000256" key="4">
    <source>
        <dbReference type="ARBA" id="ARBA00022833"/>
    </source>
</evidence>
<name>A0ABR2ZMY8_9AGAR</name>
<gene>
    <name evidence="6" type="ORF">AAF712_010060</name>
</gene>
<dbReference type="SUPFAM" id="SSF56281">
    <property type="entry name" value="Metallo-hydrolase/oxidoreductase"/>
    <property type="match status" value="1"/>
</dbReference>
<evidence type="ECO:0000256" key="1">
    <source>
        <dbReference type="ARBA" id="ARBA00007749"/>
    </source>
</evidence>
<comment type="similarity">
    <text evidence="1">Belongs to the metallo-beta-lactamase superfamily.</text>
</comment>